<dbReference type="Proteomes" id="UP000070107">
    <property type="component" value="Unassembled WGS sequence"/>
</dbReference>
<dbReference type="RefSeq" id="WP_068882410.1">
    <property type="nucleotide sequence ID" value="NZ_LNTU01000023.1"/>
</dbReference>
<dbReference type="EMBL" id="LNTU01000023">
    <property type="protein sequence ID" value="KXF76819.1"/>
    <property type="molecule type" value="Genomic_DNA"/>
</dbReference>
<dbReference type="AlphaFoldDB" id="A0A135HUF8"/>
<organism evidence="3 4">
    <name type="scientific">Paramesorhizobium deserti</name>
    <dbReference type="NCBI Taxonomy" id="1494590"/>
    <lineage>
        <taxon>Bacteria</taxon>
        <taxon>Pseudomonadati</taxon>
        <taxon>Pseudomonadota</taxon>
        <taxon>Alphaproteobacteria</taxon>
        <taxon>Hyphomicrobiales</taxon>
        <taxon>Phyllobacteriaceae</taxon>
        <taxon>Paramesorhizobium</taxon>
    </lineage>
</organism>
<dbReference type="InterPro" id="IPR036380">
    <property type="entry name" value="Isochorismatase-like_sf"/>
</dbReference>
<dbReference type="Pfam" id="PF00857">
    <property type="entry name" value="Isochorismatase"/>
    <property type="match status" value="1"/>
</dbReference>
<keyword evidence="1 3" id="KW-0378">Hydrolase</keyword>
<reference evidence="3 4" key="1">
    <citation type="submission" date="2015-11" db="EMBL/GenBank/DDBJ databases">
        <title>Draft genome sequence of Paramesorhizobium deserti A-3-E, a strain highly resistant to diverse beta-lactam antibiotics.</title>
        <authorList>
            <person name="Lv R."/>
            <person name="Yang X."/>
            <person name="Fang N."/>
            <person name="Guo J."/>
            <person name="Luo X."/>
            <person name="Peng F."/>
            <person name="Yang R."/>
            <person name="Cui Y."/>
            <person name="Fang C."/>
            <person name="Song Y."/>
        </authorList>
    </citation>
    <scope>NUCLEOTIDE SEQUENCE [LARGE SCALE GENOMIC DNA]</scope>
    <source>
        <strain evidence="3 4">A-3-E</strain>
    </source>
</reference>
<evidence type="ECO:0000259" key="2">
    <source>
        <dbReference type="Pfam" id="PF00857"/>
    </source>
</evidence>
<dbReference type="PANTHER" id="PTHR43540">
    <property type="entry name" value="PEROXYUREIDOACRYLATE/UREIDOACRYLATE AMIDOHYDROLASE-RELATED"/>
    <property type="match status" value="1"/>
</dbReference>
<name>A0A135HUF8_9HYPH</name>
<dbReference type="CDD" id="cd00431">
    <property type="entry name" value="cysteine_hydrolases"/>
    <property type="match status" value="1"/>
</dbReference>
<dbReference type="InterPro" id="IPR050272">
    <property type="entry name" value="Isochorismatase-like_hydrls"/>
</dbReference>
<proteinExistence type="predicted"/>
<gene>
    <name evidence="3" type="ORF">ATN84_12455</name>
</gene>
<dbReference type="GO" id="GO:0016787">
    <property type="term" value="F:hydrolase activity"/>
    <property type="evidence" value="ECO:0007669"/>
    <property type="project" value="UniProtKB-KW"/>
</dbReference>
<evidence type="ECO:0000313" key="3">
    <source>
        <dbReference type="EMBL" id="KXF76819.1"/>
    </source>
</evidence>
<evidence type="ECO:0000313" key="4">
    <source>
        <dbReference type="Proteomes" id="UP000070107"/>
    </source>
</evidence>
<dbReference type="NCBIfam" id="NF008517">
    <property type="entry name" value="PRK11440.1"/>
    <property type="match status" value="1"/>
</dbReference>
<dbReference type="OrthoDB" id="8477867at2"/>
<sequence length="192" mass="21150">MPDLDPRKTALVLIDLQQWTLGMPMAPYTAEQVVDNAARLAGKMKEAGSLLVLVRVGFSSDFADAPPADVDVPIRRPEGGMSERAMEFAREIAAIEADVVITKRQWSAFFGTELDLQLRRRGIETIVLGGVMTNFGVESTARDAWQLNYSVIIAEDVAASFEEAMHRFAIEKVLPRVSRISSTDAILASLKR</sequence>
<keyword evidence="4" id="KW-1185">Reference proteome</keyword>
<dbReference type="Gene3D" id="3.40.50.850">
    <property type="entry name" value="Isochorismatase-like"/>
    <property type="match status" value="1"/>
</dbReference>
<comment type="caution">
    <text evidence="3">The sequence shown here is derived from an EMBL/GenBank/DDBJ whole genome shotgun (WGS) entry which is preliminary data.</text>
</comment>
<dbReference type="STRING" id="1494590.ATN84_12455"/>
<dbReference type="InterPro" id="IPR000868">
    <property type="entry name" value="Isochorismatase-like_dom"/>
</dbReference>
<dbReference type="SUPFAM" id="SSF52499">
    <property type="entry name" value="Isochorismatase-like hydrolases"/>
    <property type="match status" value="1"/>
</dbReference>
<feature type="domain" description="Isochorismatase-like" evidence="2">
    <location>
        <begin position="9"/>
        <end position="184"/>
    </location>
</feature>
<accession>A0A135HUF8</accession>
<protein>
    <submittedName>
        <fullName evidence="3">Hydrolase</fullName>
    </submittedName>
</protein>
<dbReference type="PANTHER" id="PTHR43540:SF7">
    <property type="entry name" value="ISOCHORISMATASE FAMILY PROTEIN YECD"/>
    <property type="match status" value="1"/>
</dbReference>
<evidence type="ECO:0000256" key="1">
    <source>
        <dbReference type="ARBA" id="ARBA00022801"/>
    </source>
</evidence>